<evidence type="ECO:0000313" key="5">
    <source>
        <dbReference type="Proteomes" id="UP001190700"/>
    </source>
</evidence>
<evidence type="ECO:0000313" key="4">
    <source>
        <dbReference type="EMBL" id="KAK3279165.1"/>
    </source>
</evidence>
<sequence length="269" mass="28632">MFARSPLGACSSLDLAGTREHLDLRFRGIVSSCLSKRHKATPERVLCNSTGDEAAAHQEAPLLEALSARGARQEVPLHFPGHKRGRGAHPAFLKMVGSKFLDYDLTELSGLDFLGSPTGVIKNAQELAAEAFGAERTWFLVNGTTVGIHAAFMATCRPGDTVLLARNCHQSTFSACILAGVDPAFVELQVDQSLGVAHAITVESVALSVRKARADGRRVTALMLVSPSYYGACRLSPSACQARRSASLGLVVVQLSCTPLLAKLHSLAR</sequence>
<proteinExistence type="predicted"/>
<protein>
    <recommendedName>
        <fullName evidence="3">Orn/Lys/Arg decarboxylases family 1 pyridoxal-P attachment site domain-containing protein</fullName>
    </recommendedName>
</protein>
<dbReference type="InterPro" id="IPR000310">
    <property type="entry name" value="Orn/Lys/Arg_deCO2ase_major_dom"/>
</dbReference>
<dbReference type="SUPFAM" id="SSF53383">
    <property type="entry name" value="PLP-dependent transferases"/>
    <property type="match status" value="1"/>
</dbReference>
<dbReference type="AlphaFoldDB" id="A0AAE0GJI4"/>
<dbReference type="PANTHER" id="PTHR43277:SF4">
    <property type="entry name" value="ARGININE DECARBOXYLASE"/>
    <property type="match status" value="1"/>
</dbReference>
<dbReference type="Proteomes" id="UP001190700">
    <property type="component" value="Unassembled WGS sequence"/>
</dbReference>
<evidence type="ECO:0000259" key="3">
    <source>
        <dbReference type="Pfam" id="PF01276"/>
    </source>
</evidence>
<dbReference type="PANTHER" id="PTHR43277">
    <property type="entry name" value="ARGININE DECARBOXYLASE"/>
    <property type="match status" value="1"/>
</dbReference>
<dbReference type="GO" id="GO:0003824">
    <property type="term" value="F:catalytic activity"/>
    <property type="evidence" value="ECO:0007669"/>
    <property type="project" value="InterPro"/>
</dbReference>
<accession>A0AAE0GJI4</accession>
<comment type="cofactor">
    <cofactor evidence="1">
        <name>pyridoxal 5'-phosphate</name>
        <dbReference type="ChEBI" id="CHEBI:597326"/>
    </cofactor>
</comment>
<dbReference type="InterPro" id="IPR015421">
    <property type="entry name" value="PyrdxlP-dep_Trfase_major"/>
</dbReference>
<name>A0AAE0GJI4_9CHLO</name>
<dbReference type="Pfam" id="PF01276">
    <property type="entry name" value="OKR_DC_1"/>
    <property type="match status" value="1"/>
</dbReference>
<dbReference type="EMBL" id="LGRX02005099">
    <property type="protein sequence ID" value="KAK3279165.1"/>
    <property type="molecule type" value="Genomic_DNA"/>
</dbReference>
<dbReference type="Gene3D" id="3.40.640.10">
    <property type="entry name" value="Type I PLP-dependent aspartate aminotransferase-like (Major domain)"/>
    <property type="match status" value="1"/>
</dbReference>
<evidence type="ECO:0000256" key="1">
    <source>
        <dbReference type="ARBA" id="ARBA00001933"/>
    </source>
</evidence>
<dbReference type="InterPro" id="IPR052357">
    <property type="entry name" value="Orn_Lys_Arg_decarboxylase-I"/>
</dbReference>
<reference evidence="4 5" key="1">
    <citation type="journal article" date="2015" name="Genome Biol. Evol.">
        <title>Comparative Genomics of a Bacterivorous Green Alga Reveals Evolutionary Causalities and Consequences of Phago-Mixotrophic Mode of Nutrition.</title>
        <authorList>
            <person name="Burns J.A."/>
            <person name="Paasch A."/>
            <person name="Narechania A."/>
            <person name="Kim E."/>
        </authorList>
    </citation>
    <scope>NUCLEOTIDE SEQUENCE [LARGE SCALE GENOMIC DNA]</scope>
    <source>
        <strain evidence="4 5">PLY_AMNH</strain>
    </source>
</reference>
<evidence type="ECO:0000256" key="2">
    <source>
        <dbReference type="ARBA" id="ARBA00022898"/>
    </source>
</evidence>
<feature type="domain" description="Orn/Lys/Arg decarboxylases family 1 pyridoxal-P attachment site" evidence="3">
    <location>
        <begin position="61"/>
        <end position="233"/>
    </location>
</feature>
<gene>
    <name evidence="4" type="ORF">CYMTET_12940</name>
</gene>
<keyword evidence="5" id="KW-1185">Reference proteome</keyword>
<organism evidence="4 5">
    <name type="scientific">Cymbomonas tetramitiformis</name>
    <dbReference type="NCBI Taxonomy" id="36881"/>
    <lineage>
        <taxon>Eukaryota</taxon>
        <taxon>Viridiplantae</taxon>
        <taxon>Chlorophyta</taxon>
        <taxon>Pyramimonadophyceae</taxon>
        <taxon>Pyramimonadales</taxon>
        <taxon>Pyramimonadaceae</taxon>
        <taxon>Cymbomonas</taxon>
    </lineage>
</organism>
<keyword evidence="2" id="KW-0663">Pyridoxal phosphate</keyword>
<dbReference type="InterPro" id="IPR015424">
    <property type="entry name" value="PyrdxlP-dep_Trfase"/>
</dbReference>
<comment type="caution">
    <text evidence="4">The sequence shown here is derived from an EMBL/GenBank/DDBJ whole genome shotgun (WGS) entry which is preliminary data.</text>
</comment>